<name>A0A2D3ULT2_9PEZI</name>
<dbReference type="GeneID" id="35596590"/>
<evidence type="ECO:0000313" key="2">
    <source>
        <dbReference type="Proteomes" id="UP000225277"/>
    </source>
</evidence>
<sequence length="188" mass="21751">MATSATTSKLRAGLNTLPQELYDTIYDLTFTSSPRTIYIHPTSQSAQNKRRAPQNLATNLLRVDSASRNQYQTSYYTNTIFRLDSPKLCIAWIHFMPSHHRPLVRVIHCMRPAPSFVVPPVRGAGMVWSPAQLQQFRIRAEKHQEDRTRRFLFKMNLLRVEIEFGHVGPREYWGDSDSESDSEREEIG</sequence>
<reference evidence="1 2" key="1">
    <citation type="submission" date="2016-03" db="EMBL/GenBank/DDBJ databases">
        <authorList>
            <person name="Ploux O."/>
        </authorList>
    </citation>
    <scope>NUCLEOTIDE SEQUENCE [LARGE SCALE GENOMIC DNA]</scope>
    <source>
        <strain evidence="1 2">URUG2</strain>
    </source>
</reference>
<dbReference type="EMBL" id="FJUY01000001">
    <property type="protein sequence ID" value="CZT15462.1"/>
    <property type="molecule type" value="Genomic_DNA"/>
</dbReference>
<protein>
    <submittedName>
        <fullName evidence="1">Uncharacterized protein</fullName>
    </submittedName>
</protein>
<organism evidence="1 2">
    <name type="scientific">Ramularia collo-cygni</name>
    <dbReference type="NCBI Taxonomy" id="112498"/>
    <lineage>
        <taxon>Eukaryota</taxon>
        <taxon>Fungi</taxon>
        <taxon>Dikarya</taxon>
        <taxon>Ascomycota</taxon>
        <taxon>Pezizomycotina</taxon>
        <taxon>Dothideomycetes</taxon>
        <taxon>Dothideomycetidae</taxon>
        <taxon>Mycosphaerellales</taxon>
        <taxon>Mycosphaerellaceae</taxon>
        <taxon>Ramularia</taxon>
    </lineage>
</organism>
<dbReference type="Proteomes" id="UP000225277">
    <property type="component" value="Unassembled WGS sequence"/>
</dbReference>
<accession>A0A2D3ULT2</accession>
<proteinExistence type="predicted"/>
<gene>
    <name evidence="1" type="ORF">RCC_01318</name>
</gene>
<dbReference type="RefSeq" id="XP_023622358.1">
    <property type="nucleotide sequence ID" value="XM_023766590.1"/>
</dbReference>
<evidence type="ECO:0000313" key="1">
    <source>
        <dbReference type="EMBL" id="CZT15462.1"/>
    </source>
</evidence>
<dbReference type="OrthoDB" id="3650741at2759"/>
<keyword evidence="2" id="KW-1185">Reference proteome</keyword>
<dbReference type="AlphaFoldDB" id="A0A2D3ULT2"/>